<evidence type="ECO:0000259" key="2">
    <source>
        <dbReference type="Pfam" id="PF00188"/>
    </source>
</evidence>
<dbReference type="PANTHER" id="PTHR31157">
    <property type="entry name" value="SCP DOMAIN-CONTAINING PROTEIN"/>
    <property type="match status" value="1"/>
</dbReference>
<dbReference type="PANTHER" id="PTHR31157:SF1">
    <property type="entry name" value="SCP DOMAIN-CONTAINING PROTEIN"/>
    <property type="match status" value="1"/>
</dbReference>
<dbReference type="Pfam" id="PF00188">
    <property type="entry name" value="CAP"/>
    <property type="match status" value="2"/>
</dbReference>
<dbReference type="RefSeq" id="WP_338530918.1">
    <property type="nucleotide sequence ID" value="NZ_CP030941.1"/>
</dbReference>
<evidence type="ECO:0000313" key="3">
    <source>
        <dbReference type="EMBL" id="UUP18705.1"/>
    </source>
</evidence>
<dbReference type="InterPro" id="IPR035940">
    <property type="entry name" value="CAP_sf"/>
</dbReference>
<dbReference type="Proteomes" id="UP001342418">
    <property type="component" value="Chromosome"/>
</dbReference>
<feature type="domain" description="SCP" evidence="2">
    <location>
        <begin position="197"/>
        <end position="314"/>
    </location>
</feature>
<evidence type="ECO:0000256" key="1">
    <source>
        <dbReference type="SAM" id="SignalP"/>
    </source>
</evidence>
<dbReference type="CDD" id="cd05379">
    <property type="entry name" value="CAP_bacterial"/>
    <property type="match status" value="1"/>
</dbReference>
<evidence type="ECO:0000313" key="4">
    <source>
        <dbReference type="Proteomes" id="UP001342418"/>
    </source>
</evidence>
<proteinExistence type="predicted"/>
<dbReference type="EMBL" id="CP030941">
    <property type="protein sequence ID" value="UUP18705.1"/>
    <property type="molecule type" value="Genomic_DNA"/>
</dbReference>
<protein>
    <recommendedName>
        <fullName evidence="2">SCP domain-containing protein</fullName>
    </recommendedName>
</protein>
<keyword evidence="4" id="KW-1185">Reference proteome</keyword>
<dbReference type="Gene3D" id="3.40.33.10">
    <property type="entry name" value="CAP"/>
    <property type="match status" value="2"/>
</dbReference>
<dbReference type="SUPFAM" id="SSF55797">
    <property type="entry name" value="PR-1-like"/>
    <property type="match status" value="1"/>
</dbReference>
<feature type="signal peptide" evidence="1">
    <location>
        <begin position="1"/>
        <end position="25"/>
    </location>
</feature>
<feature type="chain" id="PRO_5045543350" description="SCP domain-containing protein" evidence="1">
    <location>
        <begin position="26"/>
        <end position="321"/>
    </location>
</feature>
<sequence>MRFEKASAALSILLLLLHLTGSRTAAAQSADVETGPLDALREQALSLVNDARDKRGLELLELAEPLNEAAQAHAEDMLARDYYSHVSPEGEDVQDRYIEHGGSRWRFVAENIATCGGCPVPPTASRVDSFHEGWMDSPEHRQNILAPGLDTFGFGIAASGERAYAVQTFAGPGTSPGGQAAGEPTPLSPEAQLREALDAVNGRREEEGLPPLEPSDALTTVASRALAGGSGDRLIDPSADLFSFLPGDRADWRMLNAMAGACGGCGTKPTAADVGHFTGNWLSNAQYRRTLLSGDVTHLGFAMNASGEGRKTAVAVVGTRR</sequence>
<keyword evidence="1" id="KW-0732">Signal</keyword>
<organism evidence="3 4">
    <name type="scientific">Nitratireductor thuwali</name>
    <dbReference type="NCBI Taxonomy" id="2267699"/>
    <lineage>
        <taxon>Bacteria</taxon>
        <taxon>Pseudomonadati</taxon>
        <taxon>Pseudomonadota</taxon>
        <taxon>Alphaproteobacteria</taxon>
        <taxon>Hyphomicrobiales</taxon>
        <taxon>Phyllobacteriaceae</taxon>
        <taxon>Nitratireductor</taxon>
    </lineage>
</organism>
<feature type="domain" description="SCP" evidence="2">
    <location>
        <begin position="45"/>
        <end position="169"/>
    </location>
</feature>
<reference evidence="3 4" key="1">
    <citation type="submission" date="2018-07" db="EMBL/GenBank/DDBJ databases">
        <title>Genome sequence of Nitratireductor thuwali#1536.</title>
        <authorList>
            <person name="Michoud G."/>
            <person name="Merlino G."/>
            <person name="Sefrji F.O."/>
            <person name="Daffonchio D."/>
        </authorList>
    </citation>
    <scope>NUCLEOTIDE SEQUENCE [LARGE SCALE GENOMIC DNA]</scope>
    <source>
        <strain evidence="4">Nit1536</strain>
    </source>
</reference>
<dbReference type="InterPro" id="IPR014044">
    <property type="entry name" value="CAP_dom"/>
</dbReference>
<gene>
    <name evidence="3" type="ORF">NTH_03189</name>
</gene>
<name>A0ABY5ML67_9HYPH</name>
<accession>A0ABY5ML67</accession>